<evidence type="ECO:0000313" key="1">
    <source>
        <dbReference type="EMBL" id="QFG74029.1"/>
    </source>
</evidence>
<name>A0A5J6VJR9_9VIRU</name>
<reference evidence="1" key="1">
    <citation type="journal article" date="2019" name="Philos. Trans. R. Soc. Lond., B, Biol. Sci.">
        <title>Targeted metagenomic recovery of four divergent viruses reveals shared and distinctive characteristics of giant viruses of marine eukaryotes.</title>
        <authorList>
            <person name="Needham D.M."/>
            <person name="Poirier C."/>
            <person name="Hehenberger E."/>
            <person name="Jimenez V."/>
            <person name="Swalwell J.E."/>
            <person name="Santoro A.E."/>
            <person name="Worden A.Z."/>
        </authorList>
    </citation>
    <scope>NUCLEOTIDE SEQUENCE</scope>
    <source>
        <strain evidence="1">OPacV-662</strain>
    </source>
</reference>
<proteinExistence type="predicted"/>
<protein>
    <submittedName>
        <fullName evidence="1">Uncharacterized protein</fullName>
    </submittedName>
</protein>
<dbReference type="EMBL" id="MN448276">
    <property type="protein sequence ID" value="QFG74029.1"/>
    <property type="molecule type" value="Genomic_DNA"/>
</dbReference>
<accession>A0A5J6VJR9</accession>
<organism evidence="1">
    <name type="scientific">Megaviridae environmental sample</name>
    <dbReference type="NCBI Taxonomy" id="1737588"/>
    <lineage>
        <taxon>Viruses</taxon>
        <taxon>Varidnaviria</taxon>
        <taxon>Bamfordvirae</taxon>
        <taxon>Nucleocytoviricota</taxon>
        <taxon>Megaviricetes</taxon>
        <taxon>Imitervirales</taxon>
        <taxon>Mimiviridae</taxon>
        <taxon>environmental samples</taxon>
    </lineage>
</organism>
<sequence length="59" mass="7222">MTLFFILIILFSINLYIHNNKKTYSLYDQHYNQPLEITKYNKQQIENTYTLYTINEISI</sequence>